<proteinExistence type="predicted"/>
<comment type="caution">
    <text evidence="2">The sequence shown here is derived from an EMBL/GenBank/DDBJ whole genome shotgun (WGS) entry which is preliminary data.</text>
</comment>
<dbReference type="EMBL" id="JAESVG020000010">
    <property type="protein sequence ID" value="KAG8623762.1"/>
    <property type="molecule type" value="Genomic_DNA"/>
</dbReference>
<sequence>MSFVLSLDSQGAAVVSKVSTGPATSRPAPITVKPEQIARDGGIIVDGINISAFETWLEVSTFDQGLPPDVQGASADVEGVVTGSQSNGDVTPGSRIGQAISGIGAWILSGLGTPPGSVISSSGRKPPGATAPGDMTMGGGNGRQNSTVVAFTGIAAREGLSVSLYGLLIGLVVSTLP</sequence>
<accession>A0A8K0PCP5</accession>
<keyword evidence="3" id="KW-1185">Reference proteome</keyword>
<organism evidence="2 3">
    <name type="scientific">Elsinoe batatas</name>
    <dbReference type="NCBI Taxonomy" id="2601811"/>
    <lineage>
        <taxon>Eukaryota</taxon>
        <taxon>Fungi</taxon>
        <taxon>Dikarya</taxon>
        <taxon>Ascomycota</taxon>
        <taxon>Pezizomycotina</taxon>
        <taxon>Dothideomycetes</taxon>
        <taxon>Dothideomycetidae</taxon>
        <taxon>Myriangiales</taxon>
        <taxon>Elsinoaceae</taxon>
        <taxon>Elsinoe</taxon>
    </lineage>
</organism>
<evidence type="ECO:0000313" key="3">
    <source>
        <dbReference type="Proteomes" id="UP000809789"/>
    </source>
</evidence>
<evidence type="ECO:0000313" key="2">
    <source>
        <dbReference type="EMBL" id="KAG8623762.1"/>
    </source>
</evidence>
<dbReference type="Proteomes" id="UP000809789">
    <property type="component" value="Unassembled WGS sequence"/>
</dbReference>
<dbReference type="OrthoDB" id="3946403at2759"/>
<name>A0A8K0PCP5_9PEZI</name>
<reference evidence="2" key="1">
    <citation type="submission" date="2021-07" db="EMBL/GenBank/DDBJ databases">
        <title>Elsinoe batatas strain:CRI-CJ2 Genome sequencing and assembly.</title>
        <authorList>
            <person name="Huang L."/>
        </authorList>
    </citation>
    <scope>NUCLEOTIDE SEQUENCE</scope>
    <source>
        <strain evidence="2">CRI-CJ2</strain>
    </source>
</reference>
<feature type="region of interest" description="Disordered" evidence="1">
    <location>
        <begin position="118"/>
        <end position="141"/>
    </location>
</feature>
<protein>
    <submittedName>
        <fullName evidence="2">Uncharacterized protein</fullName>
    </submittedName>
</protein>
<dbReference type="AlphaFoldDB" id="A0A8K0PCP5"/>
<evidence type="ECO:0000256" key="1">
    <source>
        <dbReference type="SAM" id="MobiDB-lite"/>
    </source>
</evidence>
<gene>
    <name evidence="2" type="ORF">KVT40_008738</name>
</gene>